<dbReference type="InterPro" id="IPR050979">
    <property type="entry name" value="LD-transpeptidase"/>
</dbReference>
<evidence type="ECO:0000256" key="1">
    <source>
        <dbReference type="ARBA" id="ARBA00004752"/>
    </source>
</evidence>
<name>A0ABW2ZV42_9MICO</name>
<feature type="transmembrane region" description="Helical" evidence="8">
    <location>
        <begin position="52"/>
        <end position="76"/>
    </location>
</feature>
<evidence type="ECO:0000256" key="5">
    <source>
        <dbReference type="ARBA" id="ARBA00023316"/>
    </source>
</evidence>
<evidence type="ECO:0000313" key="10">
    <source>
        <dbReference type="EMBL" id="MFD0782204.1"/>
    </source>
</evidence>
<evidence type="ECO:0000256" key="4">
    <source>
        <dbReference type="ARBA" id="ARBA00022984"/>
    </source>
</evidence>
<keyword evidence="5 6" id="KW-0961">Cell wall biogenesis/degradation</keyword>
<gene>
    <name evidence="10" type="ORF">ACFQZV_12950</name>
</gene>
<comment type="pathway">
    <text evidence="1 6">Cell wall biogenesis; peptidoglycan biosynthesis.</text>
</comment>
<evidence type="ECO:0000259" key="9">
    <source>
        <dbReference type="PROSITE" id="PS52029"/>
    </source>
</evidence>
<dbReference type="Pfam" id="PF03734">
    <property type="entry name" value="YkuD"/>
    <property type="match status" value="1"/>
</dbReference>
<accession>A0ABW2ZV42</accession>
<feature type="active site" description="Nucleophile" evidence="6">
    <location>
        <position position="466"/>
    </location>
</feature>
<dbReference type="Gene3D" id="2.40.440.10">
    <property type="entry name" value="L,D-transpeptidase catalytic domain-like"/>
    <property type="match status" value="1"/>
</dbReference>
<proteinExistence type="predicted"/>
<feature type="domain" description="L,D-TPase catalytic" evidence="9">
    <location>
        <begin position="374"/>
        <end position="490"/>
    </location>
</feature>
<evidence type="ECO:0000256" key="6">
    <source>
        <dbReference type="PROSITE-ProRule" id="PRU01373"/>
    </source>
</evidence>
<keyword evidence="11" id="KW-1185">Reference proteome</keyword>
<dbReference type="PANTHER" id="PTHR30582">
    <property type="entry name" value="L,D-TRANSPEPTIDASE"/>
    <property type="match status" value="1"/>
</dbReference>
<keyword evidence="8" id="KW-0472">Membrane</keyword>
<sequence length="491" mass="51331">MTDLAIRPDADAEHSGAADTLVDDETFVDDSPAPEPEYQWAPADEAPKKRRVGMWVGIAAGVTAIAVAASSLVLIAPGTAVAGVPVGWLTAGAATDALQSRLADTTVVLTGAGGDVEVTGADLGATVDGRALADTAFAEHPMWNVSAWFAEPLDASIALDAEAATAALRAAAPDLYTDPVDAVVSFDAETASYVATPAVEGTGIDVDALRLALQDAYTSGQTRLEFDAVATPVTALTPTYVADATVSSLNEILDTAGFYVGDERTVPVSRDIAASWLTVTPGDRGTFEITADEDAIAEFVPGLAEAVNRDAVDARVITDTGGEVLREEIAGVDGRVLGETSTVSSDYAAQLAQGDGVFQLPVEQTPFATTALARNIVVDLSDQRVYLYENGGLVSSYLASTGLAGSPTHVGNFRINWKTPLQDLGCFEGAPYCTEDVPWLAYFNGDQALHGAYWHNNFGNTMSHGCVNLPPATAKFVYDWSAVGTEVRVQY</sequence>
<keyword evidence="2" id="KW-0808">Transferase</keyword>
<dbReference type="EMBL" id="JBHTIM010000001">
    <property type="protein sequence ID" value="MFD0782204.1"/>
    <property type="molecule type" value="Genomic_DNA"/>
</dbReference>
<feature type="active site" description="Proton donor/acceptor" evidence="6">
    <location>
        <position position="450"/>
    </location>
</feature>
<evidence type="ECO:0000256" key="8">
    <source>
        <dbReference type="SAM" id="Phobius"/>
    </source>
</evidence>
<organism evidence="10 11">
    <name type="scientific">Microbacterium koreense</name>
    <dbReference type="NCBI Taxonomy" id="323761"/>
    <lineage>
        <taxon>Bacteria</taxon>
        <taxon>Bacillati</taxon>
        <taxon>Actinomycetota</taxon>
        <taxon>Actinomycetes</taxon>
        <taxon>Micrococcales</taxon>
        <taxon>Microbacteriaceae</taxon>
        <taxon>Microbacterium</taxon>
    </lineage>
</organism>
<dbReference type="Pfam" id="PF12229">
    <property type="entry name" value="PG_binding_4"/>
    <property type="match status" value="1"/>
</dbReference>
<keyword evidence="8" id="KW-0812">Transmembrane</keyword>
<reference evidence="11" key="1">
    <citation type="journal article" date="2019" name="Int. J. Syst. Evol. Microbiol.">
        <title>The Global Catalogue of Microorganisms (GCM) 10K type strain sequencing project: providing services to taxonomists for standard genome sequencing and annotation.</title>
        <authorList>
            <consortium name="The Broad Institute Genomics Platform"/>
            <consortium name="The Broad Institute Genome Sequencing Center for Infectious Disease"/>
            <person name="Wu L."/>
            <person name="Ma J."/>
        </authorList>
    </citation>
    <scope>NUCLEOTIDE SEQUENCE [LARGE SCALE GENOMIC DNA]</scope>
    <source>
        <strain evidence="11">CCUG 50754</strain>
    </source>
</reference>
<evidence type="ECO:0000256" key="7">
    <source>
        <dbReference type="SAM" id="MobiDB-lite"/>
    </source>
</evidence>
<keyword evidence="8" id="KW-1133">Transmembrane helix</keyword>
<dbReference type="Proteomes" id="UP001597042">
    <property type="component" value="Unassembled WGS sequence"/>
</dbReference>
<dbReference type="CDD" id="cd16913">
    <property type="entry name" value="YkuD_like"/>
    <property type="match status" value="1"/>
</dbReference>
<dbReference type="InterPro" id="IPR022029">
    <property type="entry name" value="YoaR-like_PG-bd"/>
</dbReference>
<dbReference type="RefSeq" id="WP_378754087.1">
    <property type="nucleotide sequence ID" value="NZ_JBHSSV010000028.1"/>
</dbReference>
<evidence type="ECO:0000256" key="3">
    <source>
        <dbReference type="ARBA" id="ARBA00022960"/>
    </source>
</evidence>
<protein>
    <submittedName>
        <fullName evidence="10">L,D-transpeptidase family protein</fullName>
    </submittedName>
</protein>
<dbReference type="PANTHER" id="PTHR30582:SF2">
    <property type="entry name" value="L,D-TRANSPEPTIDASE YCIB-RELATED"/>
    <property type="match status" value="1"/>
</dbReference>
<evidence type="ECO:0000256" key="2">
    <source>
        <dbReference type="ARBA" id="ARBA00022679"/>
    </source>
</evidence>
<keyword evidence="4 6" id="KW-0573">Peptidoglycan synthesis</keyword>
<keyword evidence="3 6" id="KW-0133">Cell shape</keyword>
<dbReference type="PROSITE" id="PS52029">
    <property type="entry name" value="LD_TPASE"/>
    <property type="match status" value="1"/>
</dbReference>
<feature type="compositionally biased region" description="Basic and acidic residues" evidence="7">
    <location>
        <begin position="1"/>
        <end position="16"/>
    </location>
</feature>
<dbReference type="SUPFAM" id="SSF141523">
    <property type="entry name" value="L,D-transpeptidase catalytic domain-like"/>
    <property type="match status" value="1"/>
</dbReference>
<feature type="region of interest" description="Disordered" evidence="7">
    <location>
        <begin position="1"/>
        <end position="40"/>
    </location>
</feature>
<dbReference type="InterPro" id="IPR038063">
    <property type="entry name" value="Transpep_catalytic_dom"/>
</dbReference>
<comment type="caution">
    <text evidence="10">The sequence shown here is derived from an EMBL/GenBank/DDBJ whole genome shotgun (WGS) entry which is preliminary data.</text>
</comment>
<dbReference type="InterPro" id="IPR005490">
    <property type="entry name" value="LD_TPept_cat_dom"/>
</dbReference>
<evidence type="ECO:0000313" key="11">
    <source>
        <dbReference type="Proteomes" id="UP001597042"/>
    </source>
</evidence>